<keyword evidence="10" id="KW-1185">Reference proteome</keyword>
<keyword evidence="7" id="KW-0732">Signal</keyword>
<feature type="signal peptide" evidence="7">
    <location>
        <begin position="1"/>
        <end position="25"/>
    </location>
</feature>
<dbReference type="RefSeq" id="WP_167074703.1">
    <property type="nucleotide sequence ID" value="NZ_VVIW01000002.1"/>
</dbReference>
<keyword evidence="5 6" id="KW-0408">Iron</keyword>
<evidence type="ECO:0000313" key="9">
    <source>
        <dbReference type="EMBL" id="NHZ39202.1"/>
    </source>
</evidence>
<protein>
    <submittedName>
        <fullName evidence="9">Cytochrome c5 family protein</fullName>
    </submittedName>
</protein>
<dbReference type="InterPro" id="IPR002323">
    <property type="entry name" value="Cyt_CIE"/>
</dbReference>
<organism evidence="9 10">
    <name type="scientific">Massilia aquatica</name>
    <dbReference type="NCBI Taxonomy" id="2609000"/>
    <lineage>
        <taxon>Bacteria</taxon>
        <taxon>Pseudomonadati</taxon>
        <taxon>Pseudomonadota</taxon>
        <taxon>Betaproteobacteria</taxon>
        <taxon>Burkholderiales</taxon>
        <taxon>Oxalobacteraceae</taxon>
        <taxon>Telluria group</taxon>
        <taxon>Massilia</taxon>
    </lineage>
</organism>
<evidence type="ECO:0000259" key="8">
    <source>
        <dbReference type="PROSITE" id="PS51007"/>
    </source>
</evidence>
<dbReference type="Pfam" id="PF13442">
    <property type="entry name" value="Cytochrome_CBB3"/>
    <property type="match status" value="1"/>
</dbReference>
<keyword evidence="3 6" id="KW-0479">Metal-binding</keyword>
<dbReference type="EMBL" id="VVIW01000002">
    <property type="protein sequence ID" value="NHZ39202.1"/>
    <property type="molecule type" value="Genomic_DNA"/>
</dbReference>
<feature type="domain" description="Cytochrome c" evidence="8">
    <location>
        <begin position="49"/>
        <end position="129"/>
    </location>
</feature>
<dbReference type="InterPro" id="IPR009056">
    <property type="entry name" value="Cyt_c-like_dom"/>
</dbReference>
<feature type="chain" id="PRO_5047189737" evidence="7">
    <location>
        <begin position="26"/>
        <end position="131"/>
    </location>
</feature>
<evidence type="ECO:0000256" key="3">
    <source>
        <dbReference type="ARBA" id="ARBA00022723"/>
    </source>
</evidence>
<accession>A0ABX0M4N5</accession>
<gene>
    <name evidence="9" type="ORF">F1609_03320</name>
</gene>
<evidence type="ECO:0000256" key="4">
    <source>
        <dbReference type="ARBA" id="ARBA00022982"/>
    </source>
</evidence>
<sequence length="131" mass="13556">MSAMCKVSLASFAMVCMLGSSSAMATGNAGLDRRAAAGASRPGAADEAGALVRGRKVYDESCMVCHATAIANAPRPTDRPAWEARNKQGFEVLVRHATDGFRAHPPKGGAPALSGDAVRDAVFYMSSGRAK</sequence>
<dbReference type="PANTHER" id="PTHR40942">
    <property type="match status" value="1"/>
</dbReference>
<dbReference type="InterPro" id="IPR036909">
    <property type="entry name" value="Cyt_c-like_dom_sf"/>
</dbReference>
<name>A0ABX0M4N5_9BURK</name>
<dbReference type="Proteomes" id="UP000819052">
    <property type="component" value="Unassembled WGS sequence"/>
</dbReference>
<dbReference type="SUPFAM" id="SSF46626">
    <property type="entry name" value="Cytochrome c"/>
    <property type="match status" value="1"/>
</dbReference>
<dbReference type="PRINTS" id="PR00607">
    <property type="entry name" value="CYTCHROMECIE"/>
</dbReference>
<evidence type="ECO:0000313" key="10">
    <source>
        <dbReference type="Proteomes" id="UP000819052"/>
    </source>
</evidence>
<evidence type="ECO:0000256" key="5">
    <source>
        <dbReference type="ARBA" id="ARBA00023004"/>
    </source>
</evidence>
<dbReference type="Gene3D" id="1.10.760.10">
    <property type="entry name" value="Cytochrome c-like domain"/>
    <property type="match status" value="1"/>
</dbReference>
<keyword evidence="4" id="KW-0249">Electron transport</keyword>
<evidence type="ECO:0000256" key="6">
    <source>
        <dbReference type="PROSITE-ProRule" id="PRU00433"/>
    </source>
</evidence>
<evidence type="ECO:0000256" key="2">
    <source>
        <dbReference type="ARBA" id="ARBA00022617"/>
    </source>
</evidence>
<reference evidence="9 10" key="1">
    <citation type="submission" date="2019-09" db="EMBL/GenBank/DDBJ databases">
        <title>Taxonomy of Antarctic Massilia spp.: description of Massilia rubra sp. nov., Massilia aquatica sp. nov., Massilia mucilaginosa sp. nov., Massilia frigida sp. nov. isolated from streams, lakes and regoliths.</title>
        <authorList>
            <person name="Holochova P."/>
            <person name="Sedlacek I."/>
            <person name="Kralova S."/>
            <person name="Maslanova I."/>
            <person name="Busse H.-J."/>
            <person name="Stankova E."/>
            <person name="Vrbovska V."/>
            <person name="Kovarovic V."/>
            <person name="Bartak M."/>
            <person name="Svec P."/>
            <person name="Pantucek R."/>
        </authorList>
    </citation>
    <scope>NUCLEOTIDE SEQUENCE [LARGE SCALE GENOMIC DNA]</scope>
    <source>
        <strain evidence="9 10">CCM 8693</strain>
    </source>
</reference>
<dbReference type="PROSITE" id="PS51007">
    <property type="entry name" value="CYTC"/>
    <property type="match status" value="1"/>
</dbReference>
<evidence type="ECO:0000256" key="1">
    <source>
        <dbReference type="ARBA" id="ARBA00022448"/>
    </source>
</evidence>
<keyword evidence="2 6" id="KW-0349">Heme</keyword>
<keyword evidence="1" id="KW-0813">Transport</keyword>
<dbReference type="PANTHER" id="PTHR40942:SF4">
    <property type="entry name" value="CYTOCHROME C5"/>
    <property type="match status" value="1"/>
</dbReference>
<proteinExistence type="predicted"/>
<comment type="caution">
    <text evidence="9">The sequence shown here is derived from an EMBL/GenBank/DDBJ whole genome shotgun (WGS) entry which is preliminary data.</text>
</comment>
<evidence type="ECO:0000256" key="7">
    <source>
        <dbReference type="SAM" id="SignalP"/>
    </source>
</evidence>